<dbReference type="RefSeq" id="WP_344187052.1">
    <property type="nucleotide sequence ID" value="NZ_BAAAND010000001.1"/>
</dbReference>
<dbReference type="Pfam" id="PF14013">
    <property type="entry name" value="MT0933_antitox"/>
    <property type="match status" value="1"/>
</dbReference>
<organism evidence="1 2">
    <name type="scientific">Kribbella karoonensis</name>
    <dbReference type="NCBI Taxonomy" id="324851"/>
    <lineage>
        <taxon>Bacteria</taxon>
        <taxon>Bacillati</taxon>
        <taxon>Actinomycetota</taxon>
        <taxon>Actinomycetes</taxon>
        <taxon>Propionibacteriales</taxon>
        <taxon>Kribbellaceae</taxon>
        <taxon>Kribbella</taxon>
    </lineage>
</organism>
<comment type="caution">
    <text evidence="1">The sequence shown here is derived from an EMBL/GenBank/DDBJ whole genome shotgun (WGS) entry which is preliminary data.</text>
</comment>
<name>A0ABP4NN51_9ACTN</name>
<sequence>MGVFDNIKDAAEGLKDKAADLIDGHEDQVGQGLDKAGEFVDEKTGGKYGDQIDKGVDVAKDQVNNLNNEG</sequence>
<keyword evidence="2" id="KW-1185">Reference proteome</keyword>
<dbReference type="Proteomes" id="UP001500190">
    <property type="component" value="Unassembled WGS sequence"/>
</dbReference>
<evidence type="ECO:0000313" key="2">
    <source>
        <dbReference type="Proteomes" id="UP001500190"/>
    </source>
</evidence>
<protein>
    <submittedName>
        <fullName evidence="1">Antitoxin</fullName>
    </submittedName>
</protein>
<evidence type="ECO:0000313" key="1">
    <source>
        <dbReference type="EMBL" id="GAA1563103.1"/>
    </source>
</evidence>
<reference evidence="2" key="1">
    <citation type="journal article" date="2019" name="Int. J. Syst. Evol. Microbiol.">
        <title>The Global Catalogue of Microorganisms (GCM) 10K type strain sequencing project: providing services to taxonomists for standard genome sequencing and annotation.</title>
        <authorList>
            <consortium name="The Broad Institute Genomics Platform"/>
            <consortium name="The Broad Institute Genome Sequencing Center for Infectious Disease"/>
            <person name="Wu L."/>
            <person name="Ma J."/>
        </authorList>
    </citation>
    <scope>NUCLEOTIDE SEQUENCE [LARGE SCALE GENOMIC DNA]</scope>
    <source>
        <strain evidence="2">JCM 14304</strain>
    </source>
</reference>
<dbReference type="EMBL" id="BAAAND010000001">
    <property type="protein sequence ID" value="GAA1563103.1"/>
    <property type="molecule type" value="Genomic_DNA"/>
</dbReference>
<gene>
    <name evidence="1" type="ORF">GCM10009742_00210</name>
</gene>
<proteinExistence type="predicted"/>
<accession>A0ABP4NN51</accession>
<dbReference type="InterPro" id="IPR028037">
    <property type="entry name" value="Antitoxin_Rv0909/MT0933"/>
</dbReference>